<keyword evidence="6" id="KW-0808">Transferase</keyword>
<dbReference type="Proteomes" id="UP000231203">
    <property type="component" value="Unassembled WGS sequence"/>
</dbReference>
<evidence type="ECO:0000256" key="1">
    <source>
        <dbReference type="ARBA" id="ARBA00001966"/>
    </source>
</evidence>
<evidence type="ECO:0000313" key="12">
    <source>
        <dbReference type="Proteomes" id="UP000231203"/>
    </source>
</evidence>
<gene>
    <name evidence="11" type="ORF">CSA25_04550</name>
</gene>
<organism evidence="11 12">
    <name type="scientific">Desulfobacter postgatei</name>
    <dbReference type="NCBI Taxonomy" id="2293"/>
    <lineage>
        <taxon>Bacteria</taxon>
        <taxon>Pseudomonadati</taxon>
        <taxon>Thermodesulfobacteriota</taxon>
        <taxon>Desulfobacteria</taxon>
        <taxon>Desulfobacterales</taxon>
        <taxon>Desulfobacteraceae</taxon>
        <taxon>Desulfobacter</taxon>
    </lineage>
</organism>
<dbReference type="PANTHER" id="PTHR30573">
    <property type="entry name" value="QUINOLINATE SYNTHETASE A"/>
    <property type="match status" value="1"/>
</dbReference>
<evidence type="ECO:0000256" key="4">
    <source>
        <dbReference type="ARBA" id="ARBA00022485"/>
    </source>
</evidence>
<name>A0A2G6MRI6_9BACT</name>
<dbReference type="Gene3D" id="3.40.50.10800">
    <property type="entry name" value="NadA-like"/>
    <property type="match status" value="3"/>
</dbReference>
<dbReference type="NCBIfam" id="NF006878">
    <property type="entry name" value="PRK09375.1-2"/>
    <property type="match status" value="1"/>
</dbReference>
<evidence type="ECO:0000256" key="2">
    <source>
        <dbReference type="ARBA" id="ARBA00005065"/>
    </source>
</evidence>
<evidence type="ECO:0000256" key="9">
    <source>
        <dbReference type="ARBA" id="ARBA00023014"/>
    </source>
</evidence>
<dbReference type="InterPro" id="IPR036094">
    <property type="entry name" value="NadA_sf"/>
</dbReference>
<dbReference type="GO" id="GO:0046872">
    <property type="term" value="F:metal ion binding"/>
    <property type="evidence" value="ECO:0007669"/>
    <property type="project" value="UniProtKB-KW"/>
</dbReference>
<accession>A0A2G6MRI6</accession>
<keyword evidence="9" id="KW-0411">Iron-sulfur</keyword>
<dbReference type="InterPro" id="IPR003473">
    <property type="entry name" value="NadA"/>
</dbReference>
<protein>
    <recommendedName>
        <fullName evidence="3 10">Quinolinate synthase</fullName>
        <ecNumber evidence="3 10">2.5.1.72</ecNumber>
    </recommendedName>
</protein>
<dbReference type="SUPFAM" id="SSF142754">
    <property type="entry name" value="NadA-like"/>
    <property type="match status" value="1"/>
</dbReference>
<keyword evidence="7" id="KW-0479">Metal-binding</keyword>
<dbReference type="AlphaFoldDB" id="A0A2G6MRI6"/>
<dbReference type="GO" id="GO:0051539">
    <property type="term" value="F:4 iron, 4 sulfur cluster binding"/>
    <property type="evidence" value="ECO:0007669"/>
    <property type="project" value="UniProtKB-KW"/>
</dbReference>
<dbReference type="GO" id="GO:0008987">
    <property type="term" value="F:quinolinate synthetase A activity"/>
    <property type="evidence" value="ECO:0007669"/>
    <property type="project" value="UniProtKB-UniRule"/>
</dbReference>
<proteinExistence type="predicted"/>
<dbReference type="EC" id="2.5.1.72" evidence="3 10"/>
<sequence>MTTKNSTRHQKIRNLAKANNAIILAHNYQPAQIQELADLCGDSLEMSIKAAATDADIIVCCGVRFMAETAAILCPDKIVLMPNPDAGCPMADMVTPDALVKRKEELGGIPVITYVNSSAAVKAVSDICCTSANVIKVVNALKADEVLMTPDRNLALYAAANTDKKVHLWEGYCPFHNDLSIQTVKAAKAAHPKALFVAHPECPPNVLELADSIQSTSGMIRFASESSSGQFILGTETGLIQAISKAHPEKIFFPVSDQLVCTDMKKTQLQDVLDCLTNMSGRVVVEEAVRTQAMEAVKEMINIK</sequence>
<evidence type="ECO:0000256" key="10">
    <source>
        <dbReference type="NCBIfam" id="TIGR00550"/>
    </source>
</evidence>
<keyword evidence="5" id="KW-0662">Pyridine nucleotide biosynthesis</keyword>
<dbReference type="PANTHER" id="PTHR30573:SF0">
    <property type="entry name" value="QUINOLINATE SYNTHASE, CHLOROPLASTIC"/>
    <property type="match status" value="1"/>
</dbReference>
<evidence type="ECO:0000256" key="8">
    <source>
        <dbReference type="ARBA" id="ARBA00023004"/>
    </source>
</evidence>
<keyword evidence="4" id="KW-0004">4Fe-4S</keyword>
<reference evidence="11 12" key="1">
    <citation type="submission" date="2017-10" db="EMBL/GenBank/DDBJ databases">
        <title>Novel microbial diversity and functional potential in the marine mammal oral microbiome.</title>
        <authorList>
            <person name="Dudek N.K."/>
            <person name="Sun C.L."/>
            <person name="Burstein D."/>
            <person name="Kantor R.S."/>
            <person name="Aliaga Goltsman D.S."/>
            <person name="Bik E.M."/>
            <person name="Thomas B.C."/>
            <person name="Banfield J.F."/>
            <person name="Relman D.A."/>
        </authorList>
    </citation>
    <scope>NUCLEOTIDE SEQUENCE [LARGE SCALE GENOMIC DNA]</scope>
    <source>
        <strain evidence="11">DOLJORAL78_47_202</strain>
    </source>
</reference>
<keyword evidence="8" id="KW-0408">Iron</keyword>
<evidence type="ECO:0000256" key="5">
    <source>
        <dbReference type="ARBA" id="ARBA00022642"/>
    </source>
</evidence>
<dbReference type="EMBL" id="PDTI01000038">
    <property type="protein sequence ID" value="PIE62570.1"/>
    <property type="molecule type" value="Genomic_DNA"/>
</dbReference>
<evidence type="ECO:0000256" key="3">
    <source>
        <dbReference type="ARBA" id="ARBA00012669"/>
    </source>
</evidence>
<evidence type="ECO:0000256" key="6">
    <source>
        <dbReference type="ARBA" id="ARBA00022679"/>
    </source>
</evidence>
<dbReference type="Pfam" id="PF02445">
    <property type="entry name" value="NadA"/>
    <property type="match status" value="1"/>
</dbReference>
<evidence type="ECO:0000256" key="7">
    <source>
        <dbReference type="ARBA" id="ARBA00022723"/>
    </source>
</evidence>
<dbReference type="GO" id="GO:0034628">
    <property type="term" value="P:'de novo' NAD+ biosynthetic process from L-aspartate"/>
    <property type="evidence" value="ECO:0007669"/>
    <property type="project" value="TreeGrafter"/>
</dbReference>
<dbReference type="UniPathway" id="UPA00253">
    <property type="reaction ID" value="UER00327"/>
</dbReference>
<comment type="pathway">
    <text evidence="2">Cofactor biosynthesis; NAD(+) biosynthesis; quinolinate from iminoaspartate: step 1/1.</text>
</comment>
<comment type="caution">
    <text evidence="11">The sequence shown here is derived from an EMBL/GenBank/DDBJ whole genome shotgun (WGS) entry which is preliminary data.</text>
</comment>
<evidence type="ECO:0000313" key="11">
    <source>
        <dbReference type="EMBL" id="PIE62570.1"/>
    </source>
</evidence>
<dbReference type="NCBIfam" id="TIGR00550">
    <property type="entry name" value="nadA"/>
    <property type="match status" value="1"/>
</dbReference>
<comment type="cofactor">
    <cofactor evidence="1">
        <name>[4Fe-4S] cluster</name>
        <dbReference type="ChEBI" id="CHEBI:49883"/>
    </cofactor>
</comment>